<feature type="domain" description="Response regulatory" evidence="6">
    <location>
        <begin position="15"/>
        <end position="131"/>
    </location>
</feature>
<dbReference type="InterPro" id="IPR039420">
    <property type="entry name" value="WalR-like"/>
</dbReference>
<dbReference type="CDD" id="cd06170">
    <property type="entry name" value="LuxR_C_like"/>
    <property type="match status" value="1"/>
</dbReference>
<dbReference type="AlphaFoldDB" id="K6VUZ5"/>
<accession>K6VUZ5</accession>
<evidence type="ECO:0000256" key="4">
    <source>
        <dbReference type="SAM" id="MobiDB-lite"/>
    </source>
</evidence>
<evidence type="ECO:0000256" key="2">
    <source>
        <dbReference type="ARBA" id="ARBA00023125"/>
    </source>
</evidence>
<dbReference type="PANTHER" id="PTHR43214">
    <property type="entry name" value="TWO-COMPONENT RESPONSE REGULATOR"/>
    <property type="match status" value="1"/>
</dbReference>
<dbReference type="EMBL" id="BAGZ01000020">
    <property type="protein sequence ID" value="GAB79155.1"/>
    <property type="molecule type" value="Genomic_DNA"/>
</dbReference>
<dbReference type="RefSeq" id="WP_006503912.1">
    <property type="nucleotide sequence ID" value="NZ_BAGZ01000020.1"/>
</dbReference>
<feature type="compositionally biased region" description="Polar residues" evidence="4">
    <location>
        <begin position="228"/>
        <end position="239"/>
    </location>
</feature>
<dbReference type="OrthoDB" id="9808843at2"/>
<dbReference type="PROSITE" id="PS50110">
    <property type="entry name" value="RESPONSE_REGULATORY"/>
    <property type="match status" value="1"/>
</dbReference>
<dbReference type="Pfam" id="PF00072">
    <property type="entry name" value="Response_reg"/>
    <property type="match status" value="1"/>
</dbReference>
<dbReference type="InterPro" id="IPR016032">
    <property type="entry name" value="Sig_transdc_resp-reg_C-effctor"/>
</dbReference>
<dbReference type="InterPro" id="IPR058245">
    <property type="entry name" value="NreC/VraR/RcsB-like_REC"/>
</dbReference>
<feature type="region of interest" description="Disordered" evidence="4">
    <location>
        <begin position="217"/>
        <end position="239"/>
    </location>
</feature>
<evidence type="ECO:0000256" key="3">
    <source>
        <dbReference type="PROSITE-ProRule" id="PRU00169"/>
    </source>
</evidence>
<proteinExistence type="predicted"/>
<dbReference type="STRING" id="100225.SAMN05421595_3017"/>
<feature type="modified residue" description="4-aspartylphosphate" evidence="3">
    <location>
        <position position="66"/>
    </location>
</feature>
<comment type="caution">
    <text evidence="7">The sequence shown here is derived from an EMBL/GenBank/DDBJ whole genome shotgun (WGS) entry which is preliminary data.</text>
</comment>
<evidence type="ECO:0000256" key="1">
    <source>
        <dbReference type="ARBA" id="ARBA00022553"/>
    </source>
</evidence>
<sequence length="239" mass="26008">MTPPTPRGDDKPRLRMIVVDDQELLRRGLHLLLESTGRVDVIGQARDGAEALAFIRKNPPDAVLTDAVMPGTSGADLIRACRTEFPGLPVIVVTTFDTDDVVQDALDAGAAGFLLKDVSPERIVEAVENAMNGGLVIDPRMARAAVRRPREDPLHELTSSEREVALLIADGRSNDQIARILHLAPGTVKNYVSTVMRKTGLPDRTQVALFVDRMRRAAPTDQRRRSQAVPSPSLSSPGR</sequence>
<keyword evidence="8" id="KW-1185">Reference proteome</keyword>
<evidence type="ECO:0000313" key="8">
    <source>
        <dbReference type="Proteomes" id="UP000008495"/>
    </source>
</evidence>
<evidence type="ECO:0000259" key="6">
    <source>
        <dbReference type="PROSITE" id="PS50110"/>
    </source>
</evidence>
<dbReference type="InterPro" id="IPR011006">
    <property type="entry name" value="CheY-like_superfamily"/>
</dbReference>
<dbReference type="eggNOG" id="COG2197">
    <property type="taxonomic scope" value="Bacteria"/>
</dbReference>
<dbReference type="CDD" id="cd17535">
    <property type="entry name" value="REC_NarL-like"/>
    <property type="match status" value="1"/>
</dbReference>
<dbReference type="PRINTS" id="PR00038">
    <property type="entry name" value="HTHLUXR"/>
</dbReference>
<dbReference type="GO" id="GO:0000160">
    <property type="term" value="P:phosphorelay signal transduction system"/>
    <property type="evidence" value="ECO:0007669"/>
    <property type="project" value="InterPro"/>
</dbReference>
<dbReference type="GO" id="GO:0006355">
    <property type="term" value="P:regulation of DNA-templated transcription"/>
    <property type="evidence" value="ECO:0007669"/>
    <property type="project" value="InterPro"/>
</dbReference>
<dbReference type="Gene3D" id="3.40.50.2300">
    <property type="match status" value="1"/>
</dbReference>
<reference evidence="7 8" key="1">
    <citation type="submission" date="2012-08" db="EMBL/GenBank/DDBJ databases">
        <title>Whole genome shotgun sequence of Austwickia chelonae NBRC 105200.</title>
        <authorList>
            <person name="Yoshida I."/>
            <person name="Hosoyama A."/>
            <person name="Tsuchikane K."/>
            <person name="Katsumata H."/>
            <person name="Ando Y."/>
            <person name="Ohji S."/>
            <person name="Hamada M."/>
            <person name="Tamura T."/>
            <person name="Yamazoe A."/>
            <person name="Yamazaki S."/>
            <person name="Fujita N."/>
        </authorList>
    </citation>
    <scope>NUCLEOTIDE SEQUENCE [LARGE SCALE GENOMIC DNA]</scope>
    <source>
        <strain evidence="7 8">NBRC 105200</strain>
    </source>
</reference>
<organism evidence="7 8">
    <name type="scientific">Austwickia chelonae NBRC 105200</name>
    <dbReference type="NCBI Taxonomy" id="1184607"/>
    <lineage>
        <taxon>Bacteria</taxon>
        <taxon>Bacillati</taxon>
        <taxon>Actinomycetota</taxon>
        <taxon>Actinomycetes</taxon>
        <taxon>Micrococcales</taxon>
        <taxon>Dermatophilaceae</taxon>
        <taxon>Austwickia</taxon>
    </lineage>
</organism>
<dbReference type="Pfam" id="PF00196">
    <property type="entry name" value="GerE"/>
    <property type="match status" value="1"/>
</dbReference>
<protein>
    <submittedName>
        <fullName evidence="7">Putative two-component response regulator</fullName>
    </submittedName>
</protein>
<dbReference type="Proteomes" id="UP000008495">
    <property type="component" value="Unassembled WGS sequence"/>
</dbReference>
<dbReference type="PROSITE" id="PS50043">
    <property type="entry name" value="HTH_LUXR_2"/>
    <property type="match status" value="1"/>
</dbReference>
<dbReference type="SUPFAM" id="SSF46894">
    <property type="entry name" value="C-terminal effector domain of the bipartite response regulators"/>
    <property type="match status" value="1"/>
</dbReference>
<dbReference type="GO" id="GO:0003677">
    <property type="term" value="F:DNA binding"/>
    <property type="evidence" value="ECO:0007669"/>
    <property type="project" value="UniProtKB-KW"/>
</dbReference>
<dbReference type="InterPro" id="IPR001789">
    <property type="entry name" value="Sig_transdc_resp-reg_receiver"/>
</dbReference>
<evidence type="ECO:0000259" key="5">
    <source>
        <dbReference type="PROSITE" id="PS50043"/>
    </source>
</evidence>
<keyword evidence="2" id="KW-0238">DNA-binding</keyword>
<evidence type="ECO:0000313" key="7">
    <source>
        <dbReference type="EMBL" id="GAB79155.1"/>
    </source>
</evidence>
<gene>
    <name evidence="7" type="ORF">AUCHE_20_00260</name>
</gene>
<dbReference type="InterPro" id="IPR000792">
    <property type="entry name" value="Tscrpt_reg_LuxR_C"/>
</dbReference>
<name>K6VUZ5_9MICO</name>
<dbReference type="SUPFAM" id="SSF52172">
    <property type="entry name" value="CheY-like"/>
    <property type="match status" value="1"/>
</dbReference>
<dbReference type="SMART" id="SM00421">
    <property type="entry name" value="HTH_LUXR"/>
    <property type="match status" value="1"/>
</dbReference>
<dbReference type="SMART" id="SM00448">
    <property type="entry name" value="REC"/>
    <property type="match status" value="1"/>
</dbReference>
<keyword evidence="1 3" id="KW-0597">Phosphoprotein</keyword>
<feature type="domain" description="HTH luxR-type" evidence="5">
    <location>
        <begin position="150"/>
        <end position="215"/>
    </location>
</feature>